<dbReference type="Gene3D" id="3.30.460.20">
    <property type="entry name" value="CorA soluble domain-like"/>
    <property type="match status" value="1"/>
</dbReference>
<evidence type="ECO:0000256" key="3">
    <source>
        <dbReference type="ARBA" id="ARBA00022475"/>
    </source>
</evidence>
<protein>
    <submittedName>
        <fullName evidence="4">Blr5724 protein</fullName>
    </submittedName>
</protein>
<dbReference type="InterPro" id="IPR045861">
    <property type="entry name" value="CorA_cytoplasmic_dom"/>
</dbReference>
<dbReference type="PANTHER" id="PTHR46494">
    <property type="entry name" value="CORA FAMILY METAL ION TRANSPORTER (EUROFUNG)"/>
    <property type="match status" value="1"/>
</dbReference>
<keyword evidence="5" id="KW-1185">Reference proteome</keyword>
<dbReference type="InParanoid" id="Q89IB5"/>
<keyword evidence="3" id="KW-1003">Cell membrane</keyword>
<name>Q89IB5_BRADU</name>
<reference evidence="5" key="1">
    <citation type="journal article" date="2002" name="DNA Res.">
        <title>Complete genomic sequence of nitrogen-fixing symbiotic bacterium Bradyrhizobium japonicum USDA110.</title>
        <authorList>
            <person name="Kaneko T."/>
            <person name="Nakamura Y."/>
            <person name="Sato S."/>
            <person name="Minamisawa K."/>
            <person name="Uchiumi T."/>
            <person name="Sasamoto S."/>
            <person name="Watanabe A."/>
            <person name="Idesawa K."/>
            <person name="Iriguchi M."/>
            <person name="Kawashima K."/>
            <person name="Kohara M."/>
            <person name="Matsumoto M."/>
            <person name="Shimpo S."/>
            <person name="Tsuruoka H."/>
            <person name="Wada T."/>
            <person name="Yamada M."/>
            <person name="Tabata S."/>
        </authorList>
    </citation>
    <scope>NUCLEOTIDE SEQUENCE [LARGE SCALE GENOMIC DNA]</scope>
    <source>
        <strain evidence="5">JCM 10833 / BCRC 13528 / IAM 13628 / NBRC 14792 / USDA 110</strain>
    </source>
</reference>
<dbReference type="AlphaFoldDB" id="Q89IB5"/>
<dbReference type="OrthoDB" id="9803416at2"/>
<comment type="subcellular location">
    <subcellularLocation>
        <location evidence="1">Cell membrane</location>
        <topology evidence="1">Multi-pass membrane protein</topology>
    </subcellularLocation>
</comment>
<dbReference type="InterPro" id="IPR002523">
    <property type="entry name" value="MgTranspt_CorA/ZnTranspt_ZntB"/>
</dbReference>
<evidence type="ECO:0000256" key="1">
    <source>
        <dbReference type="ARBA" id="ARBA00004651"/>
    </source>
</evidence>
<dbReference type="GO" id="GO:0005886">
    <property type="term" value="C:plasma membrane"/>
    <property type="evidence" value="ECO:0007669"/>
    <property type="project" value="UniProtKB-SubCell"/>
</dbReference>
<dbReference type="Proteomes" id="UP000002526">
    <property type="component" value="Chromosome"/>
</dbReference>
<dbReference type="eggNOG" id="COG0598">
    <property type="taxonomic scope" value="Bacteria"/>
</dbReference>
<dbReference type="HOGENOM" id="CLU_1233082_0_0_5"/>
<keyword evidence="3" id="KW-0472">Membrane</keyword>
<dbReference type="EnsemblBacteria" id="BAC50989">
    <property type="protein sequence ID" value="BAC50989"/>
    <property type="gene ID" value="BAC50989"/>
</dbReference>
<accession>Q89IB5</accession>
<sequence>MNVPSLPASSSQPVSTEGVVAAGAYVDGRRVANIAISEASSWRAKPGHVVWIGLHEPDTALLGAVQKQFDLHDLAIEDAAHAHQRPKIEQYGEALFIVARTAQLIEGRIAFGETHIFVGEGYLVSVRHGASTSYTPVRERCESCPRALARGEDYYPESELSDTAAFETALTDLFLGPDEGLGSVVVCVDVGIDVFLKLLEAREGGAAERLPLQDGKPYFDLIEP</sequence>
<dbReference type="PATRIC" id="fig|224911.5.peg.5839"/>
<organism evidence="4 5">
    <name type="scientific">Bradyrhizobium diazoefficiens (strain JCM 10833 / BCRC 13528 / IAM 13628 / NBRC 14792 / USDA 110)</name>
    <dbReference type="NCBI Taxonomy" id="224911"/>
    <lineage>
        <taxon>Bacteria</taxon>
        <taxon>Pseudomonadati</taxon>
        <taxon>Pseudomonadota</taxon>
        <taxon>Alphaproteobacteria</taxon>
        <taxon>Hyphomicrobiales</taxon>
        <taxon>Nitrobacteraceae</taxon>
        <taxon>Bradyrhizobium</taxon>
    </lineage>
</organism>
<evidence type="ECO:0000313" key="5">
    <source>
        <dbReference type="Proteomes" id="UP000002526"/>
    </source>
</evidence>
<dbReference type="Pfam" id="PF01544">
    <property type="entry name" value="CorA"/>
    <property type="match status" value="1"/>
</dbReference>
<keyword evidence="2" id="KW-0813">Transport</keyword>
<dbReference type="PhylomeDB" id="Q89IB5"/>
<dbReference type="KEGG" id="bja:blr5724"/>
<gene>
    <name evidence="4" type="ordered locus">blr5724</name>
</gene>
<evidence type="ECO:0000313" key="4">
    <source>
        <dbReference type="EMBL" id="BAC50989.1"/>
    </source>
</evidence>
<dbReference type="EMBL" id="BA000040">
    <property type="protein sequence ID" value="BAC50989.1"/>
    <property type="molecule type" value="Genomic_DNA"/>
</dbReference>
<dbReference type="PANTHER" id="PTHR46494:SF1">
    <property type="entry name" value="CORA FAMILY METAL ION TRANSPORTER (EUROFUNG)"/>
    <property type="match status" value="1"/>
</dbReference>
<evidence type="ECO:0000256" key="2">
    <source>
        <dbReference type="ARBA" id="ARBA00022448"/>
    </source>
</evidence>
<dbReference type="SUPFAM" id="SSF143865">
    <property type="entry name" value="CorA soluble domain-like"/>
    <property type="match status" value="1"/>
</dbReference>
<dbReference type="GO" id="GO:0046873">
    <property type="term" value="F:metal ion transmembrane transporter activity"/>
    <property type="evidence" value="ECO:0007669"/>
    <property type="project" value="InterPro"/>
</dbReference>
<proteinExistence type="predicted"/>